<evidence type="ECO:0000313" key="1">
    <source>
        <dbReference type="EMBL" id="QHU07006.1"/>
    </source>
</evidence>
<reference evidence="1" key="1">
    <citation type="journal article" date="2020" name="Nature">
        <title>Giant virus diversity and host interactions through global metagenomics.</title>
        <authorList>
            <person name="Schulz F."/>
            <person name="Roux S."/>
            <person name="Paez-Espino D."/>
            <person name="Jungbluth S."/>
            <person name="Walsh D.A."/>
            <person name="Denef V.J."/>
            <person name="McMahon K.D."/>
            <person name="Konstantinidis K.T."/>
            <person name="Eloe-Fadrosh E.A."/>
            <person name="Kyrpides N.C."/>
            <person name="Woyke T."/>
        </authorList>
    </citation>
    <scope>NUCLEOTIDE SEQUENCE</scope>
    <source>
        <strain evidence="1">GVMAG-S-1038524-41</strain>
    </source>
</reference>
<dbReference type="AlphaFoldDB" id="A0A6C0JQB4"/>
<accession>A0A6C0JQB4</accession>
<dbReference type="EMBL" id="MN740670">
    <property type="protein sequence ID" value="QHU07006.1"/>
    <property type="molecule type" value="Genomic_DNA"/>
</dbReference>
<proteinExistence type="predicted"/>
<organism evidence="1">
    <name type="scientific">viral metagenome</name>
    <dbReference type="NCBI Taxonomy" id="1070528"/>
    <lineage>
        <taxon>unclassified sequences</taxon>
        <taxon>metagenomes</taxon>
        <taxon>organismal metagenomes</taxon>
    </lineage>
</organism>
<protein>
    <submittedName>
        <fullName evidence="1">Uncharacterized protein</fullName>
    </submittedName>
</protein>
<name>A0A6C0JQB4_9ZZZZ</name>
<sequence>MSTKEEKKYNQLLMERQGLLDEAERWKRGLLVPNKRLGLWACSTYIDELLYIRQGIEKEITQYEITFRVHFYKNIRNILPEDTIYHIVSFGDIIDKTAFNLLK</sequence>